<accession>A0A3P6UT40</accession>
<dbReference type="PANTHER" id="PTHR24028">
    <property type="entry name" value="CADHERIN-87A"/>
    <property type="match status" value="1"/>
</dbReference>
<gene>
    <name evidence="9" type="ORF">DILT_LOCUS3127</name>
</gene>
<evidence type="ECO:0000256" key="4">
    <source>
        <dbReference type="ARBA" id="ARBA00023180"/>
    </source>
</evidence>
<protein>
    <recommendedName>
        <fullName evidence="8">Cadherin domain-containing protein</fullName>
    </recommendedName>
</protein>
<evidence type="ECO:0000256" key="1">
    <source>
        <dbReference type="ARBA" id="ARBA00004167"/>
    </source>
</evidence>
<dbReference type="InterPro" id="IPR015919">
    <property type="entry name" value="Cadherin-like_sf"/>
</dbReference>
<feature type="domain" description="Cadherin" evidence="8">
    <location>
        <begin position="96"/>
        <end position="197"/>
    </location>
</feature>
<keyword evidence="3 7" id="KW-1133">Transmembrane helix</keyword>
<keyword evidence="5" id="KW-0106">Calcium</keyword>
<dbReference type="Gene3D" id="2.60.40.60">
    <property type="entry name" value="Cadherins"/>
    <property type="match status" value="1"/>
</dbReference>
<dbReference type="GO" id="GO:0007156">
    <property type="term" value="P:homophilic cell adhesion via plasma membrane adhesion molecules"/>
    <property type="evidence" value="ECO:0007669"/>
    <property type="project" value="InterPro"/>
</dbReference>
<evidence type="ECO:0000313" key="9">
    <source>
        <dbReference type="EMBL" id="VDK80621.1"/>
    </source>
</evidence>
<keyword evidence="10" id="KW-1185">Reference proteome</keyword>
<evidence type="ECO:0000256" key="7">
    <source>
        <dbReference type="SAM" id="Phobius"/>
    </source>
</evidence>
<dbReference type="Proteomes" id="UP000281553">
    <property type="component" value="Unassembled WGS sequence"/>
</dbReference>
<evidence type="ECO:0000256" key="6">
    <source>
        <dbReference type="SAM" id="MobiDB-lite"/>
    </source>
</evidence>
<sequence>DENDNDPVFVRPRPVSGTSSQQRERSSDSSAARETSNTPKQGEAVVRDDTESFSVDSQGPTPPAKDQILVVAVQRASMPMTGDSGEAHLQSGDSNGRPLIRVEAHDPDAGPNGEIRYSIASGNVDDIFYLDACSGSLFLKSPGLLRRPPLPVKSSVINTEAEFSYLLRLEACDMGTPKRCATPAWLRMVMDYPSPAMGGLGFQKVWSDPQDSGQSYTQSGSNPYVDSNMQPLSGRDRSNYPSRTVGQWPPYMERWGQLNSPLKQNEYMKDWRLHNRGLSNGKVGDFLVDDRHYDSRRSAVSASEAVIICLAVIFAVLLCAALALVYLVKRRSIYFSIAGRQKNKGTEAAPSPEYVSSNFKNEASTTCEVSVITTLVRIFVGLDPSDKASLYRMVADTRAPGKIVFVDNNFDRQSLPEGATSDEFALSPVGEFGDVH</sequence>
<organism evidence="9 10">
    <name type="scientific">Dibothriocephalus latus</name>
    <name type="common">Fish tapeworm</name>
    <name type="synonym">Diphyllobothrium latum</name>
    <dbReference type="NCBI Taxonomy" id="60516"/>
    <lineage>
        <taxon>Eukaryota</taxon>
        <taxon>Metazoa</taxon>
        <taxon>Spiralia</taxon>
        <taxon>Lophotrochozoa</taxon>
        <taxon>Platyhelminthes</taxon>
        <taxon>Cestoda</taxon>
        <taxon>Eucestoda</taxon>
        <taxon>Diphyllobothriidea</taxon>
        <taxon>Diphyllobothriidae</taxon>
        <taxon>Dibothriocephalus</taxon>
    </lineage>
</organism>
<feature type="region of interest" description="Disordered" evidence="6">
    <location>
        <begin position="1"/>
        <end position="67"/>
    </location>
</feature>
<reference evidence="9 10" key="1">
    <citation type="submission" date="2018-11" db="EMBL/GenBank/DDBJ databases">
        <authorList>
            <consortium name="Pathogen Informatics"/>
        </authorList>
    </citation>
    <scope>NUCLEOTIDE SEQUENCE [LARGE SCALE GENOMIC DNA]</scope>
</reference>
<dbReference type="CDD" id="cd11304">
    <property type="entry name" value="Cadherin_repeat"/>
    <property type="match status" value="1"/>
</dbReference>
<keyword evidence="2 7" id="KW-0812">Transmembrane</keyword>
<dbReference type="PANTHER" id="PTHR24028:SF328">
    <property type="entry name" value="CADHERIN-3"/>
    <property type="match status" value="1"/>
</dbReference>
<evidence type="ECO:0000256" key="5">
    <source>
        <dbReference type="PROSITE-ProRule" id="PRU00043"/>
    </source>
</evidence>
<proteinExistence type="predicted"/>
<dbReference type="PROSITE" id="PS50268">
    <property type="entry name" value="CADHERIN_2"/>
    <property type="match status" value="1"/>
</dbReference>
<evidence type="ECO:0000256" key="3">
    <source>
        <dbReference type="ARBA" id="ARBA00022989"/>
    </source>
</evidence>
<name>A0A3P6UT40_DIBLA</name>
<dbReference type="InterPro" id="IPR050174">
    <property type="entry name" value="Protocadherin/Cadherin-CA"/>
</dbReference>
<dbReference type="Pfam" id="PF00028">
    <property type="entry name" value="Cadherin"/>
    <property type="match status" value="1"/>
</dbReference>
<dbReference type="GO" id="GO:0005886">
    <property type="term" value="C:plasma membrane"/>
    <property type="evidence" value="ECO:0007669"/>
    <property type="project" value="TreeGrafter"/>
</dbReference>
<evidence type="ECO:0000313" key="10">
    <source>
        <dbReference type="Proteomes" id="UP000281553"/>
    </source>
</evidence>
<dbReference type="EMBL" id="UYRU01043176">
    <property type="protein sequence ID" value="VDK80621.1"/>
    <property type="molecule type" value="Genomic_DNA"/>
</dbReference>
<feature type="region of interest" description="Disordered" evidence="6">
    <location>
        <begin position="208"/>
        <end position="240"/>
    </location>
</feature>
<dbReference type="InterPro" id="IPR002126">
    <property type="entry name" value="Cadherin-like_dom"/>
</dbReference>
<comment type="subcellular location">
    <subcellularLocation>
        <location evidence="1">Membrane</location>
        <topology evidence="1">Single-pass membrane protein</topology>
    </subcellularLocation>
</comment>
<keyword evidence="7" id="KW-0472">Membrane</keyword>
<dbReference type="OrthoDB" id="6259439at2759"/>
<dbReference type="GO" id="GO:0005509">
    <property type="term" value="F:calcium ion binding"/>
    <property type="evidence" value="ECO:0007669"/>
    <property type="project" value="UniProtKB-UniRule"/>
</dbReference>
<keyword evidence="4" id="KW-0325">Glycoprotein</keyword>
<feature type="transmembrane region" description="Helical" evidence="7">
    <location>
        <begin position="305"/>
        <end position="328"/>
    </location>
</feature>
<dbReference type="AlphaFoldDB" id="A0A3P6UT40"/>
<evidence type="ECO:0000256" key="2">
    <source>
        <dbReference type="ARBA" id="ARBA00022692"/>
    </source>
</evidence>
<feature type="compositionally biased region" description="Polar residues" evidence="6">
    <location>
        <begin position="209"/>
        <end position="231"/>
    </location>
</feature>
<feature type="non-terminal residue" evidence="9">
    <location>
        <position position="1"/>
    </location>
</feature>
<evidence type="ECO:0000259" key="8">
    <source>
        <dbReference type="PROSITE" id="PS50268"/>
    </source>
</evidence>
<dbReference type="SUPFAM" id="SSF49313">
    <property type="entry name" value="Cadherin-like"/>
    <property type="match status" value="1"/>
</dbReference>